<gene>
    <name evidence="1" type="ORF">E0946_03370</name>
</gene>
<accession>A0AC61QJQ3</accession>
<proteinExistence type="predicted"/>
<evidence type="ECO:0000313" key="1">
    <source>
        <dbReference type="EMBL" id="TDF73413.1"/>
    </source>
</evidence>
<protein>
    <submittedName>
        <fullName evidence="1">Uncharacterized protein</fullName>
    </submittedName>
</protein>
<comment type="caution">
    <text evidence="1">The sequence shown here is derived from an EMBL/GenBank/DDBJ whole genome shotgun (WGS) entry which is preliminary data.</text>
</comment>
<keyword evidence="2" id="KW-1185">Reference proteome</keyword>
<dbReference type="Proteomes" id="UP000294588">
    <property type="component" value="Unassembled WGS sequence"/>
</dbReference>
<dbReference type="EMBL" id="SMOG01000006">
    <property type="protein sequence ID" value="TDF73413.1"/>
    <property type="molecule type" value="Genomic_DNA"/>
</dbReference>
<name>A0AC61QJQ3_9BACT</name>
<sequence>MLLILFLCSFCCLLFSQDIREEYDLLKNYVLPDNAVPFKELTIKDSLYLKDGIPFSGIAYDLYKNGNLARVVSFNKGIQHGPMYIWYPNGAPQLSTNYHQGKLHGWFIGWYSNGSILYSMAYNQGKYVGHYQDDDDRRQTQELPEYEGDADGLNERD</sequence>
<reference evidence="1" key="1">
    <citation type="submission" date="2019-03" db="EMBL/GenBank/DDBJ databases">
        <title>Candidatus Syntrophosphaera thermopropionivorans: a novel player in syntrophic propionate oxidation during anaerobic digestion.</title>
        <authorList>
            <person name="Dyksma S."/>
        </authorList>
    </citation>
    <scope>NUCLEOTIDE SEQUENCE</scope>
    <source>
        <strain evidence="1">W5</strain>
    </source>
</reference>
<evidence type="ECO:0000313" key="2">
    <source>
        <dbReference type="Proteomes" id="UP000294588"/>
    </source>
</evidence>
<organism evidence="1 2">
    <name type="scientific">Candidatus Syntrophosphaera thermopropionivorans</name>
    <dbReference type="NCBI Taxonomy" id="2593015"/>
    <lineage>
        <taxon>Bacteria</taxon>
        <taxon>Pseudomonadati</taxon>
        <taxon>Candidatus Cloacimonadota</taxon>
        <taxon>Candidatus Cloacimonadia</taxon>
        <taxon>Candidatus Cloacimonadales</taxon>
        <taxon>Candidatus Cloacimonadaceae</taxon>
        <taxon>Candidatus Syntrophosphaera</taxon>
    </lineage>
</organism>